<dbReference type="OrthoDB" id="5389400at2759"/>
<organism evidence="1 2">
    <name type="scientific">Karstenula rhodostoma CBS 690.94</name>
    <dbReference type="NCBI Taxonomy" id="1392251"/>
    <lineage>
        <taxon>Eukaryota</taxon>
        <taxon>Fungi</taxon>
        <taxon>Dikarya</taxon>
        <taxon>Ascomycota</taxon>
        <taxon>Pezizomycotina</taxon>
        <taxon>Dothideomycetes</taxon>
        <taxon>Pleosporomycetidae</taxon>
        <taxon>Pleosporales</taxon>
        <taxon>Massarineae</taxon>
        <taxon>Didymosphaeriaceae</taxon>
        <taxon>Karstenula</taxon>
    </lineage>
</organism>
<name>A0A9P4PL94_9PLEO</name>
<reference evidence="1" key="1">
    <citation type="journal article" date="2020" name="Stud. Mycol.">
        <title>101 Dothideomycetes genomes: a test case for predicting lifestyles and emergence of pathogens.</title>
        <authorList>
            <person name="Haridas S."/>
            <person name="Albert R."/>
            <person name="Binder M."/>
            <person name="Bloem J."/>
            <person name="Labutti K."/>
            <person name="Salamov A."/>
            <person name="Andreopoulos B."/>
            <person name="Baker S."/>
            <person name="Barry K."/>
            <person name="Bills G."/>
            <person name="Bluhm B."/>
            <person name="Cannon C."/>
            <person name="Castanera R."/>
            <person name="Culley D."/>
            <person name="Daum C."/>
            <person name="Ezra D."/>
            <person name="Gonzalez J."/>
            <person name="Henrissat B."/>
            <person name="Kuo A."/>
            <person name="Liang C."/>
            <person name="Lipzen A."/>
            <person name="Lutzoni F."/>
            <person name="Magnuson J."/>
            <person name="Mondo S."/>
            <person name="Nolan M."/>
            <person name="Ohm R."/>
            <person name="Pangilinan J."/>
            <person name="Park H.-J."/>
            <person name="Ramirez L."/>
            <person name="Alfaro M."/>
            <person name="Sun H."/>
            <person name="Tritt A."/>
            <person name="Yoshinaga Y."/>
            <person name="Zwiers L.-H."/>
            <person name="Turgeon B."/>
            <person name="Goodwin S."/>
            <person name="Spatafora J."/>
            <person name="Crous P."/>
            <person name="Grigoriev I."/>
        </authorList>
    </citation>
    <scope>NUCLEOTIDE SEQUENCE</scope>
    <source>
        <strain evidence="1">CBS 690.94</strain>
    </source>
</reference>
<keyword evidence="2" id="KW-1185">Reference proteome</keyword>
<accession>A0A9P4PL94</accession>
<protein>
    <submittedName>
        <fullName evidence="1">Uncharacterized protein</fullName>
    </submittedName>
</protein>
<evidence type="ECO:0000313" key="1">
    <source>
        <dbReference type="EMBL" id="KAF2446087.1"/>
    </source>
</evidence>
<dbReference type="Proteomes" id="UP000799764">
    <property type="component" value="Unassembled WGS sequence"/>
</dbReference>
<evidence type="ECO:0000313" key="2">
    <source>
        <dbReference type="Proteomes" id="UP000799764"/>
    </source>
</evidence>
<proteinExistence type="predicted"/>
<gene>
    <name evidence="1" type="ORF">P171DRAFT_251794</name>
</gene>
<sequence length="179" mass="20072">MECAAFKPNSWIARSDKIKVHPPRSSNGVSVSEAELSTMSLKVISATSQDDINIGVLGIWPSRLCQQVAMQTDDRLSWTESVSDMLKRLSPGWIARYQIFSVEEDPELVFEIICPLEQSKLWSQIKQSLWKDGKGTVAEQCRLQFPAAISDSLRRFSVLGDGTPCGPLEAETHRTAYRR</sequence>
<comment type="caution">
    <text evidence="1">The sequence shown here is derived from an EMBL/GenBank/DDBJ whole genome shotgun (WGS) entry which is preliminary data.</text>
</comment>
<dbReference type="AlphaFoldDB" id="A0A9P4PL94"/>
<dbReference type="EMBL" id="MU001498">
    <property type="protein sequence ID" value="KAF2446087.1"/>
    <property type="molecule type" value="Genomic_DNA"/>
</dbReference>